<accession>A0A5N5RLY3</accession>
<evidence type="ECO:0008006" key="4">
    <source>
        <dbReference type="Google" id="ProtNLM"/>
    </source>
</evidence>
<protein>
    <recommendedName>
        <fullName evidence="4">Uridine kinase</fullName>
    </recommendedName>
</protein>
<dbReference type="Proteomes" id="UP000326336">
    <property type="component" value="Unassembled WGS sequence"/>
</dbReference>
<dbReference type="OrthoDB" id="3231829at2"/>
<dbReference type="AlphaFoldDB" id="A0A5N5RLY3"/>
<dbReference type="EMBL" id="RQSP01000003">
    <property type="protein sequence ID" value="KAB5608355.1"/>
    <property type="molecule type" value="Genomic_DNA"/>
</dbReference>
<evidence type="ECO:0000256" key="1">
    <source>
        <dbReference type="SAM" id="MobiDB-lite"/>
    </source>
</evidence>
<sequence length="283" mass="30264">MNHLNHMNYDGCAGRSPRRKARVVQTALCAALIACALVQTACSSPLDRTGGDEQAVPQYKSQLPSEDRIASLETIAKRFVVCLTDEGIDARLGDTLSLSMDGTSDPLPQTTVLLRMLGADGNPVGVDADGLETDTSASALYPGVSYSKTDTSGSWIAVADSSGLAGTPYAGKQGDYATCEQTNPDFAQPPLSGDASRPKPNPDTQRNMLEFARKARAKGFDWMKDPEPDDMANAITVPDDLSAEEFRRFLTEFPPSVWPDSISGIMIPSSRGDLSAIRNEASQ</sequence>
<feature type="region of interest" description="Disordered" evidence="1">
    <location>
        <begin position="181"/>
        <end position="205"/>
    </location>
</feature>
<keyword evidence="3" id="KW-1185">Reference proteome</keyword>
<evidence type="ECO:0000313" key="3">
    <source>
        <dbReference type="Proteomes" id="UP000326336"/>
    </source>
</evidence>
<gene>
    <name evidence="2" type="ORF">EHS19_01650</name>
</gene>
<proteinExistence type="predicted"/>
<reference evidence="2 3" key="1">
    <citation type="journal article" date="2019" name="Int. J. Syst. Evol. Microbiol.">
        <title>Bifidobacterium jacchi sp. nov., isolated from the faeces of a baby common marmoset (Callithrix jacchus).</title>
        <authorList>
            <person name="Modesto M."/>
            <person name="Watanabe K."/>
            <person name="Arita M."/>
            <person name="Satti M."/>
            <person name="Oki K."/>
            <person name="Sciavilla P."/>
            <person name="Patavino C."/>
            <person name="Camma C."/>
            <person name="Michelini S."/>
            <person name="Sgorbati B."/>
            <person name="Mattarelli P."/>
        </authorList>
    </citation>
    <scope>NUCLEOTIDE SEQUENCE [LARGE SCALE GENOMIC DNA]</scope>
    <source>
        <strain evidence="2 3">MRM 9.3</strain>
    </source>
</reference>
<dbReference type="RefSeq" id="WP_151916042.1">
    <property type="nucleotide sequence ID" value="NZ_RQSP01000003.1"/>
</dbReference>
<evidence type="ECO:0000313" key="2">
    <source>
        <dbReference type="EMBL" id="KAB5608355.1"/>
    </source>
</evidence>
<name>A0A5N5RLY3_9BIFI</name>
<comment type="caution">
    <text evidence="2">The sequence shown here is derived from an EMBL/GenBank/DDBJ whole genome shotgun (WGS) entry which is preliminary data.</text>
</comment>
<organism evidence="2 3">
    <name type="scientific">Bifidobacterium jacchi</name>
    <dbReference type="NCBI Taxonomy" id="2490545"/>
    <lineage>
        <taxon>Bacteria</taxon>
        <taxon>Bacillati</taxon>
        <taxon>Actinomycetota</taxon>
        <taxon>Actinomycetes</taxon>
        <taxon>Bifidobacteriales</taxon>
        <taxon>Bifidobacteriaceae</taxon>
        <taxon>Bifidobacterium</taxon>
    </lineage>
</organism>